<dbReference type="EMBL" id="OZ021737">
    <property type="protein sequence ID" value="CAK9318203.1"/>
    <property type="molecule type" value="Genomic_DNA"/>
</dbReference>
<organism evidence="2 3">
    <name type="scientific">Citrullus colocynthis</name>
    <name type="common">colocynth</name>
    <dbReference type="NCBI Taxonomy" id="252529"/>
    <lineage>
        <taxon>Eukaryota</taxon>
        <taxon>Viridiplantae</taxon>
        <taxon>Streptophyta</taxon>
        <taxon>Embryophyta</taxon>
        <taxon>Tracheophyta</taxon>
        <taxon>Spermatophyta</taxon>
        <taxon>Magnoliopsida</taxon>
        <taxon>eudicotyledons</taxon>
        <taxon>Gunneridae</taxon>
        <taxon>Pentapetalae</taxon>
        <taxon>rosids</taxon>
        <taxon>fabids</taxon>
        <taxon>Cucurbitales</taxon>
        <taxon>Cucurbitaceae</taxon>
        <taxon>Benincaseae</taxon>
        <taxon>Citrullus</taxon>
    </lineage>
</organism>
<name>A0ABP0YGR2_9ROSI</name>
<gene>
    <name evidence="2" type="ORF">CITCOLO1_LOCUS10163</name>
</gene>
<keyword evidence="1" id="KW-0812">Transmembrane</keyword>
<dbReference type="Proteomes" id="UP001642487">
    <property type="component" value="Chromosome 3"/>
</dbReference>
<keyword evidence="3" id="KW-1185">Reference proteome</keyword>
<evidence type="ECO:0000313" key="3">
    <source>
        <dbReference type="Proteomes" id="UP001642487"/>
    </source>
</evidence>
<evidence type="ECO:0000313" key="2">
    <source>
        <dbReference type="EMBL" id="CAK9318203.1"/>
    </source>
</evidence>
<accession>A0ABP0YGR2</accession>
<reference evidence="2 3" key="1">
    <citation type="submission" date="2024-03" db="EMBL/GenBank/DDBJ databases">
        <authorList>
            <person name="Gkanogiannis A."/>
            <person name="Becerra Lopez-Lavalle L."/>
        </authorList>
    </citation>
    <scope>NUCLEOTIDE SEQUENCE [LARGE SCALE GENOMIC DNA]</scope>
</reference>
<evidence type="ECO:0000256" key="1">
    <source>
        <dbReference type="SAM" id="Phobius"/>
    </source>
</evidence>
<feature type="transmembrane region" description="Helical" evidence="1">
    <location>
        <begin position="25"/>
        <end position="46"/>
    </location>
</feature>
<keyword evidence="1" id="KW-0472">Membrane</keyword>
<sequence>MIHILKDIQLAVLPLSLNYSQIEEISSIFDVYVALVSILATNMLIYSNQHYMKSKISNNRQTILKSRFVSS</sequence>
<proteinExistence type="predicted"/>
<protein>
    <submittedName>
        <fullName evidence="2">Uncharacterized protein</fullName>
    </submittedName>
</protein>
<keyword evidence="1" id="KW-1133">Transmembrane helix</keyword>